<protein>
    <submittedName>
        <fullName evidence="1">Uncharacterized protein</fullName>
    </submittedName>
</protein>
<evidence type="ECO:0000313" key="2">
    <source>
        <dbReference type="Proteomes" id="UP000250235"/>
    </source>
</evidence>
<reference evidence="1 2" key="1">
    <citation type="journal article" date="2015" name="Proc. Natl. Acad. Sci. U.S.A.">
        <title>The resurrection genome of Boea hygrometrica: A blueprint for survival of dehydration.</title>
        <authorList>
            <person name="Xiao L."/>
            <person name="Yang G."/>
            <person name="Zhang L."/>
            <person name="Yang X."/>
            <person name="Zhao S."/>
            <person name="Ji Z."/>
            <person name="Zhou Q."/>
            <person name="Hu M."/>
            <person name="Wang Y."/>
            <person name="Chen M."/>
            <person name="Xu Y."/>
            <person name="Jin H."/>
            <person name="Xiao X."/>
            <person name="Hu G."/>
            <person name="Bao F."/>
            <person name="Hu Y."/>
            <person name="Wan P."/>
            <person name="Li L."/>
            <person name="Deng X."/>
            <person name="Kuang T."/>
            <person name="Xiang C."/>
            <person name="Zhu J.K."/>
            <person name="Oliver M.J."/>
            <person name="He Y."/>
        </authorList>
    </citation>
    <scope>NUCLEOTIDE SEQUENCE [LARGE SCALE GENOMIC DNA]</scope>
    <source>
        <strain evidence="2">cv. XS01</strain>
    </source>
</reference>
<proteinExistence type="predicted"/>
<gene>
    <name evidence="1" type="ORF">F511_09146</name>
</gene>
<sequence length="269" mass="29852">MNLSTVAIQEARSYEESQAGDETMKKSAGALSVDDISSDVIIQQKLQWNESVESFYQQLIQQEDFALIFQQSQLQWIQSQRKDFQTQCLSIQMQEDKSIVVEEDSGEAIVKPDASNSSIQSKSLYESAVANQPVASFASSRHGFPDARIEEVAKRSSRSDGSAAVDNLRRIIKAGCQLLSLIQMAKTTRKEAKKRTQVLFPVVAIQEARSYKESQAGAGTMKKSAGALSVDDISSDVIIQQKLQWNESAESFYQQLVFGVGDCKTMSRE</sequence>
<dbReference type="Proteomes" id="UP000250235">
    <property type="component" value="Unassembled WGS sequence"/>
</dbReference>
<name>A0A2Z7AP10_9LAMI</name>
<keyword evidence="2" id="KW-1185">Reference proteome</keyword>
<organism evidence="1 2">
    <name type="scientific">Dorcoceras hygrometricum</name>
    <dbReference type="NCBI Taxonomy" id="472368"/>
    <lineage>
        <taxon>Eukaryota</taxon>
        <taxon>Viridiplantae</taxon>
        <taxon>Streptophyta</taxon>
        <taxon>Embryophyta</taxon>
        <taxon>Tracheophyta</taxon>
        <taxon>Spermatophyta</taxon>
        <taxon>Magnoliopsida</taxon>
        <taxon>eudicotyledons</taxon>
        <taxon>Gunneridae</taxon>
        <taxon>Pentapetalae</taxon>
        <taxon>asterids</taxon>
        <taxon>lamiids</taxon>
        <taxon>Lamiales</taxon>
        <taxon>Gesneriaceae</taxon>
        <taxon>Didymocarpoideae</taxon>
        <taxon>Trichosporeae</taxon>
        <taxon>Loxocarpinae</taxon>
        <taxon>Dorcoceras</taxon>
    </lineage>
</organism>
<dbReference type="EMBL" id="KV013954">
    <property type="protein sequence ID" value="KZV23108.1"/>
    <property type="molecule type" value="Genomic_DNA"/>
</dbReference>
<dbReference type="AlphaFoldDB" id="A0A2Z7AP10"/>
<accession>A0A2Z7AP10</accession>
<evidence type="ECO:0000313" key="1">
    <source>
        <dbReference type="EMBL" id="KZV23108.1"/>
    </source>
</evidence>